<feature type="region of interest" description="Disordered" evidence="1">
    <location>
        <begin position="1"/>
        <end position="42"/>
    </location>
</feature>
<dbReference type="AlphaFoldDB" id="A0AAV7GU80"/>
<sequence>MGRSAAGGSADAANAGVSTPPNSGVSGAGFRRGRKQSPDAVHRIAQIRPQNTITIKLTTKKQRAYRLSAPASTPPLGLGVGKSE</sequence>
<dbReference type="Proteomes" id="UP000775213">
    <property type="component" value="Unassembled WGS sequence"/>
</dbReference>
<evidence type="ECO:0000313" key="3">
    <source>
        <dbReference type="Proteomes" id="UP000775213"/>
    </source>
</evidence>
<evidence type="ECO:0000313" key="2">
    <source>
        <dbReference type="EMBL" id="KAH0459516.1"/>
    </source>
</evidence>
<proteinExistence type="predicted"/>
<organism evidence="2 3">
    <name type="scientific">Dendrobium chrysotoxum</name>
    <name type="common">Orchid</name>
    <dbReference type="NCBI Taxonomy" id="161865"/>
    <lineage>
        <taxon>Eukaryota</taxon>
        <taxon>Viridiplantae</taxon>
        <taxon>Streptophyta</taxon>
        <taxon>Embryophyta</taxon>
        <taxon>Tracheophyta</taxon>
        <taxon>Spermatophyta</taxon>
        <taxon>Magnoliopsida</taxon>
        <taxon>Liliopsida</taxon>
        <taxon>Asparagales</taxon>
        <taxon>Orchidaceae</taxon>
        <taxon>Epidendroideae</taxon>
        <taxon>Malaxideae</taxon>
        <taxon>Dendrobiinae</taxon>
        <taxon>Dendrobium</taxon>
    </lineage>
</organism>
<keyword evidence="3" id="KW-1185">Reference proteome</keyword>
<evidence type="ECO:0000256" key="1">
    <source>
        <dbReference type="SAM" id="MobiDB-lite"/>
    </source>
</evidence>
<protein>
    <submittedName>
        <fullName evidence="2">Uncharacterized protein</fullName>
    </submittedName>
</protein>
<dbReference type="EMBL" id="JAGFBR010000011">
    <property type="protein sequence ID" value="KAH0459516.1"/>
    <property type="molecule type" value="Genomic_DNA"/>
</dbReference>
<name>A0AAV7GU80_DENCH</name>
<comment type="caution">
    <text evidence="2">The sequence shown here is derived from an EMBL/GenBank/DDBJ whole genome shotgun (WGS) entry which is preliminary data.</text>
</comment>
<feature type="region of interest" description="Disordered" evidence="1">
    <location>
        <begin position="62"/>
        <end position="84"/>
    </location>
</feature>
<accession>A0AAV7GU80</accession>
<gene>
    <name evidence="2" type="ORF">IEQ34_012330</name>
</gene>
<reference evidence="2 3" key="1">
    <citation type="journal article" date="2021" name="Hortic Res">
        <title>Chromosome-scale assembly of the Dendrobium chrysotoxum genome enhances the understanding of orchid evolution.</title>
        <authorList>
            <person name="Zhang Y."/>
            <person name="Zhang G.Q."/>
            <person name="Zhang D."/>
            <person name="Liu X.D."/>
            <person name="Xu X.Y."/>
            <person name="Sun W.H."/>
            <person name="Yu X."/>
            <person name="Zhu X."/>
            <person name="Wang Z.W."/>
            <person name="Zhao X."/>
            <person name="Zhong W.Y."/>
            <person name="Chen H."/>
            <person name="Yin W.L."/>
            <person name="Huang T."/>
            <person name="Niu S.C."/>
            <person name="Liu Z.J."/>
        </authorList>
    </citation>
    <scope>NUCLEOTIDE SEQUENCE [LARGE SCALE GENOMIC DNA]</scope>
    <source>
        <strain evidence="2">Lindl</strain>
    </source>
</reference>
<feature type="compositionally biased region" description="Low complexity" evidence="1">
    <location>
        <begin position="1"/>
        <end position="18"/>
    </location>
</feature>